<feature type="compositionally biased region" description="Pro residues" evidence="1">
    <location>
        <begin position="1"/>
        <end position="11"/>
    </location>
</feature>
<dbReference type="Gene3D" id="3.40.50.150">
    <property type="entry name" value="Vaccinia Virus protein VP39"/>
    <property type="match status" value="1"/>
</dbReference>
<comment type="caution">
    <text evidence="2">The sequence shown here is derived from an EMBL/GenBank/DDBJ whole genome shotgun (WGS) entry which is preliminary data.</text>
</comment>
<proteinExistence type="predicted"/>
<dbReference type="InterPro" id="IPR029063">
    <property type="entry name" value="SAM-dependent_MTases_sf"/>
</dbReference>
<keyword evidence="2" id="KW-0808">Transferase</keyword>
<dbReference type="EMBL" id="JAEKOZ010000003">
    <property type="protein sequence ID" value="MBJ3806953.1"/>
    <property type="molecule type" value="Genomic_DNA"/>
</dbReference>
<sequence length="268" mass="29591">MASRVPPPPSRPVGTVTRGTTNPNRLRRMDRWIAAAHGAALRRADDPIAVDLGYGAAPWTAVELLLRLRTAAPRARVVGIEIDSERVAAARPYAREGLTFRHGGFEVPLPARPLLIRAANVLRQYDEDAVAAVWERLCARLAPGGLLVEGTCDEIGRRHVWVALGPEGPRTVTFAARLASLDRPSDLAERLPKALIHRNVPGEPVHAFLRDFDRAWAAAAPYAAYGARQRWIRTVRDLTADWPVLDRSSRWRQGEVTVAWAALTPRRG</sequence>
<protein>
    <submittedName>
        <fullName evidence="2">Class I SAM-dependent methyltransferase</fullName>
    </submittedName>
</protein>
<dbReference type="SUPFAM" id="SSF53335">
    <property type="entry name" value="S-adenosyl-L-methionine-dependent methyltransferases"/>
    <property type="match status" value="1"/>
</dbReference>
<dbReference type="GO" id="GO:0032259">
    <property type="term" value="P:methylation"/>
    <property type="evidence" value="ECO:0007669"/>
    <property type="project" value="UniProtKB-KW"/>
</dbReference>
<dbReference type="GO" id="GO:0008168">
    <property type="term" value="F:methyltransferase activity"/>
    <property type="evidence" value="ECO:0007669"/>
    <property type="project" value="UniProtKB-KW"/>
</dbReference>
<evidence type="ECO:0000313" key="3">
    <source>
        <dbReference type="Proteomes" id="UP000634780"/>
    </source>
</evidence>
<accession>A0ABS0X194</accession>
<keyword evidence="2" id="KW-0489">Methyltransferase</keyword>
<reference evidence="2 3" key="1">
    <citation type="submission" date="2020-12" db="EMBL/GenBank/DDBJ databases">
        <title>Streptomyces typhae sp. nov., a novel endophytic actinomycete isolated from the root of cattail pollen (Typha angustifolia L.).</title>
        <authorList>
            <person name="Peng C."/>
            <person name="Liu C."/>
        </authorList>
    </citation>
    <scope>NUCLEOTIDE SEQUENCE [LARGE SCALE GENOMIC DNA]</scope>
    <source>
        <strain evidence="2 3">JCM 4753</strain>
    </source>
</reference>
<dbReference type="RefSeq" id="WP_190116014.1">
    <property type="nucleotide sequence ID" value="NZ_BMVR01000005.1"/>
</dbReference>
<evidence type="ECO:0000256" key="1">
    <source>
        <dbReference type="SAM" id="MobiDB-lite"/>
    </source>
</evidence>
<organism evidence="2 3">
    <name type="scientific">Streptomyces flavofungini</name>
    <dbReference type="NCBI Taxonomy" id="68200"/>
    <lineage>
        <taxon>Bacteria</taxon>
        <taxon>Bacillati</taxon>
        <taxon>Actinomycetota</taxon>
        <taxon>Actinomycetes</taxon>
        <taxon>Kitasatosporales</taxon>
        <taxon>Streptomycetaceae</taxon>
        <taxon>Streptomyces</taxon>
    </lineage>
</organism>
<dbReference type="Proteomes" id="UP000634780">
    <property type="component" value="Unassembled WGS sequence"/>
</dbReference>
<feature type="region of interest" description="Disordered" evidence="1">
    <location>
        <begin position="1"/>
        <end position="22"/>
    </location>
</feature>
<keyword evidence="3" id="KW-1185">Reference proteome</keyword>
<gene>
    <name evidence="2" type="ORF">JGB26_07440</name>
</gene>
<evidence type="ECO:0000313" key="2">
    <source>
        <dbReference type="EMBL" id="MBJ3806953.1"/>
    </source>
</evidence>
<name>A0ABS0X194_9ACTN</name>